<organism evidence="1 2">
    <name type="scientific">Monoraphidium neglectum</name>
    <dbReference type="NCBI Taxonomy" id="145388"/>
    <lineage>
        <taxon>Eukaryota</taxon>
        <taxon>Viridiplantae</taxon>
        <taxon>Chlorophyta</taxon>
        <taxon>core chlorophytes</taxon>
        <taxon>Chlorophyceae</taxon>
        <taxon>CS clade</taxon>
        <taxon>Sphaeropleales</taxon>
        <taxon>Selenastraceae</taxon>
        <taxon>Monoraphidium</taxon>
    </lineage>
</organism>
<accession>A0A0D2K938</accession>
<gene>
    <name evidence="1" type="ORF">MNEG_1274</name>
</gene>
<dbReference type="KEGG" id="mng:MNEG_1274"/>
<name>A0A0D2K938_9CHLO</name>
<dbReference type="EMBL" id="KK100343">
    <property type="protein sequence ID" value="KIZ06678.1"/>
    <property type="molecule type" value="Genomic_DNA"/>
</dbReference>
<proteinExistence type="predicted"/>
<evidence type="ECO:0000313" key="1">
    <source>
        <dbReference type="EMBL" id="KIZ06678.1"/>
    </source>
</evidence>
<reference evidence="1 2" key="1">
    <citation type="journal article" date="2013" name="BMC Genomics">
        <title>Reconstruction of the lipid metabolism for the microalga Monoraphidium neglectum from its genome sequence reveals characteristics suitable for biofuel production.</title>
        <authorList>
            <person name="Bogen C."/>
            <person name="Al-Dilaimi A."/>
            <person name="Albersmeier A."/>
            <person name="Wichmann J."/>
            <person name="Grundmann M."/>
            <person name="Rupp O."/>
            <person name="Lauersen K.J."/>
            <person name="Blifernez-Klassen O."/>
            <person name="Kalinowski J."/>
            <person name="Goesmann A."/>
            <person name="Mussgnug J.H."/>
            <person name="Kruse O."/>
        </authorList>
    </citation>
    <scope>NUCLEOTIDE SEQUENCE [LARGE SCALE GENOMIC DNA]</scope>
    <source>
        <strain evidence="1 2">SAG 48.87</strain>
    </source>
</reference>
<dbReference type="OrthoDB" id="10655314at2759"/>
<dbReference type="Proteomes" id="UP000054498">
    <property type="component" value="Unassembled WGS sequence"/>
</dbReference>
<dbReference type="RefSeq" id="XP_013905697.1">
    <property type="nucleotide sequence ID" value="XM_014050243.1"/>
</dbReference>
<dbReference type="GeneID" id="25730132"/>
<dbReference type="AlphaFoldDB" id="A0A0D2K938"/>
<protein>
    <recommendedName>
        <fullName evidence="3">SMP-30/Gluconolactonase/LRE-like region domain-containing protein</fullName>
    </recommendedName>
</protein>
<evidence type="ECO:0008006" key="3">
    <source>
        <dbReference type="Google" id="ProtNLM"/>
    </source>
</evidence>
<dbReference type="SUPFAM" id="SSF63829">
    <property type="entry name" value="Calcium-dependent phosphotriesterase"/>
    <property type="match status" value="1"/>
</dbReference>
<evidence type="ECO:0000313" key="2">
    <source>
        <dbReference type="Proteomes" id="UP000054498"/>
    </source>
</evidence>
<keyword evidence="2" id="KW-1185">Reference proteome</keyword>
<sequence>MAAELAADGAVSCWRRFTPPTVKLPRPSGVCFDASGDLWVTCIGDGGAVVQVAGPRRVAPGAELRRFATSSLHAACPAAKPWDVCCIPARGGGGAEGTKGEGALLAVSLHAGKRGGPGAVALLRVADGVRVRLVTGSLLDGEPNMMALQV</sequence>